<feature type="region of interest" description="Disordered" evidence="1">
    <location>
        <begin position="1"/>
        <end position="46"/>
    </location>
</feature>
<dbReference type="Proteomes" id="UP000314294">
    <property type="component" value="Unassembled WGS sequence"/>
</dbReference>
<dbReference type="EMBL" id="SRLO01000138">
    <property type="protein sequence ID" value="TNN72356.1"/>
    <property type="molecule type" value="Genomic_DNA"/>
</dbReference>
<gene>
    <name evidence="2" type="ORF">EYF80_017395</name>
</gene>
<name>A0A4Z2I2R1_9TELE</name>
<protein>
    <submittedName>
        <fullName evidence="2">Uncharacterized protein</fullName>
    </submittedName>
</protein>
<feature type="region of interest" description="Disordered" evidence="1">
    <location>
        <begin position="145"/>
        <end position="167"/>
    </location>
</feature>
<accession>A0A4Z2I2R1</accession>
<dbReference type="AlphaFoldDB" id="A0A4Z2I2R1"/>
<evidence type="ECO:0000313" key="2">
    <source>
        <dbReference type="EMBL" id="TNN72356.1"/>
    </source>
</evidence>
<reference evidence="2 3" key="1">
    <citation type="submission" date="2019-03" db="EMBL/GenBank/DDBJ databases">
        <title>First draft genome of Liparis tanakae, snailfish: a comprehensive survey of snailfish specific genes.</title>
        <authorList>
            <person name="Kim W."/>
            <person name="Song I."/>
            <person name="Jeong J.-H."/>
            <person name="Kim D."/>
            <person name="Kim S."/>
            <person name="Ryu S."/>
            <person name="Song J.Y."/>
            <person name="Lee S.K."/>
        </authorList>
    </citation>
    <scope>NUCLEOTIDE SEQUENCE [LARGE SCALE GENOMIC DNA]</scope>
    <source>
        <tissue evidence="2">Muscle</tissue>
    </source>
</reference>
<evidence type="ECO:0000256" key="1">
    <source>
        <dbReference type="SAM" id="MobiDB-lite"/>
    </source>
</evidence>
<proteinExistence type="predicted"/>
<comment type="caution">
    <text evidence="2">The sequence shown here is derived from an EMBL/GenBank/DDBJ whole genome shotgun (WGS) entry which is preliminary data.</text>
</comment>
<sequence length="232" mass="26360">MKPQQQLPDSQPRDGYSRAGEKGEDRGRQRDRQTEKKQKEEYIKRGWRKKETKRVTEINRKKWTMVGVNGSEPDRQYAGIPSNLWMLPQHSSLSPIITCAEEVMFWVDGSPTTLSCRAELSMVLKQIGYRETGWRKSKAMRGGFGKKKGWEGGRDEEEGNRAFPAGCEVTGSPTLTAELSGPVQAKVSLSSLRTDNVDRKGFLKASFSLTSPPTHEYMLSNTEKDRTLEWTR</sequence>
<organism evidence="2 3">
    <name type="scientific">Liparis tanakae</name>
    <name type="common">Tanaka's snailfish</name>
    <dbReference type="NCBI Taxonomy" id="230148"/>
    <lineage>
        <taxon>Eukaryota</taxon>
        <taxon>Metazoa</taxon>
        <taxon>Chordata</taxon>
        <taxon>Craniata</taxon>
        <taxon>Vertebrata</taxon>
        <taxon>Euteleostomi</taxon>
        <taxon>Actinopterygii</taxon>
        <taxon>Neopterygii</taxon>
        <taxon>Teleostei</taxon>
        <taxon>Neoteleostei</taxon>
        <taxon>Acanthomorphata</taxon>
        <taxon>Eupercaria</taxon>
        <taxon>Perciformes</taxon>
        <taxon>Cottioidei</taxon>
        <taxon>Cottales</taxon>
        <taxon>Liparidae</taxon>
        <taxon>Liparis</taxon>
    </lineage>
</organism>
<keyword evidence="3" id="KW-1185">Reference proteome</keyword>
<evidence type="ECO:0000313" key="3">
    <source>
        <dbReference type="Proteomes" id="UP000314294"/>
    </source>
</evidence>
<feature type="compositionally biased region" description="Basic and acidic residues" evidence="1">
    <location>
        <begin position="11"/>
        <end position="44"/>
    </location>
</feature>